<evidence type="ECO:0000313" key="1">
    <source>
        <dbReference type="EMBL" id="KAA3484823.1"/>
    </source>
</evidence>
<dbReference type="EMBL" id="SMMG02000002">
    <property type="protein sequence ID" value="KAA3484823.1"/>
    <property type="molecule type" value="Genomic_DNA"/>
</dbReference>
<keyword evidence="1" id="KW-0482">Metalloprotease</keyword>
<proteinExistence type="predicted"/>
<gene>
    <name evidence="1" type="ORF">EPI10_006881</name>
</gene>
<name>A0A5B6WTK8_9ROSI</name>
<dbReference type="GO" id="GO:0006508">
    <property type="term" value="P:proteolysis"/>
    <property type="evidence" value="ECO:0007669"/>
    <property type="project" value="UniProtKB-KW"/>
</dbReference>
<keyword evidence="1" id="KW-0378">Hydrolase</keyword>
<reference evidence="2" key="1">
    <citation type="journal article" date="2019" name="Plant Biotechnol. J.">
        <title>Genome sequencing of the Australian wild diploid species Gossypium australe highlights disease resistance and delayed gland morphogenesis.</title>
        <authorList>
            <person name="Cai Y."/>
            <person name="Cai X."/>
            <person name="Wang Q."/>
            <person name="Wang P."/>
            <person name="Zhang Y."/>
            <person name="Cai C."/>
            <person name="Xu Y."/>
            <person name="Wang K."/>
            <person name="Zhou Z."/>
            <person name="Wang C."/>
            <person name="Geng S."/>
            <person name="Li B."/>
            <person name="Dong Q."/>
            <person name="Hou Y."/>
            <person name="Wang H."/>
            <person name="Ai P."/>
            <person name="Liu Z."/>
            <person name="Yi F."/>
            <person name="Sun M."/>
            <person name="An G."/>
            <person name="Cheng J."/>
            <person name="Zhang Y."/>
            <person name="Shi Q."/>
            <person name="Xie Y."/>
            <person name="Shi X."/>
            <person name="Chang Y."/>
            <person name="Huang F."/>
            <person name="Chen Y."/>
            <person name="Hong S."/>
            <person name="Mi L."/>
            <person name="Sun Q."/>
            <person name="Zhang L."/>
            <person name="Zhou B."/>
            <person name="Peng R."/>
            <person name="Zhang X."/>
            <person name="Liu F."/>
        </authorList>
    </citation>
    <scope>NUCLEOTIDE SEQUENCE [LARGE SCALE GENOMIC DNA]</scope>
    <source>
        <strain evidence="2">cv. PA1801</strain>
    </source>
</reference>
<keyword evidence="1" id="KW-0645">Protease</keyword>
<dbReference type="GO" id="GO:0008237">
    <property type="term" value="F:metallopeptidase activity"/>
    <property type="evidence" value="ECO:0007669"/>
    <property type="project" value="UniProtKB-KW"/>
</dbReference>
<keyword evidence="2" id="KW-1185">Reference proteome</keyword>
<protein>
    <submittedName>
        <fullName evidence="1">ATP-dependent zinc metalloprotease FtsH</fullName>
    </submittedName>
</protein>
<organism evidence="1 2">
    <name type="scientific">Gossypium australe</name>
    <dbReference type="NCBI Taxonomy" id="47621"/>
    <lineage>
        <taxon>Eukaryota</taxon>
        <taxon>Viridiplantae</taxon>
        <taxon>Streptophyta</taxon>
        <taxon>Embryophyta</taxon>
        <taxon>Tracheophyta</taxon>
        <taxon>Spermatophyta</taxon>
        <taxon>Magnoliopsida</taxon>
        <taxon>eudicotyledons</taxon>
        <taxon>Gunneridae</taxon>
        <taxon>Pentapetalae</taxon>
        <taxon>rosids</taxon>
        <taxon>malvids</taxon>
        <taxon>Malvales</taxon>
        <taxon>Malvaceae</taxon>
        <taxon>Malvoideae</taxon>
        <taxon>Gossypium</taxon>
    </lineage>
</organism>
<sequence length="88" mass="9617">MLDSQRAQGQGGNQADARQPALVYAVRRRKDHDAADVITGTFAVNTIPYFALIDIRSTHLYVSCEMDNKLGIKVEDIVSNVTVLSPLG</sequence>
<comment type="caution">
    <text evidence="1">The sequence shown here is derived from an EMBL/GenBank/DDBJ whole genome shotgun (WGS) entry which is preliminary data.</text>
</comment>
<accession>A0A5B6WTK8</accession>
<dbReference type="Proteomes" id="UP000325315">
    <property type="component" value="Unassembled WGS sequence"/>
</dbReference>
<evidence type="ECO:0000313" key="2">
    <source>
        <dbReference type="Proteomes" id="UP000325315"/>
    </source>
</evidence>
<dbReference type="Pfam" id="PF08284">
    <property type="entry name" value="RVP_2"/>
    <property type="match status" value="1"/>
</dbReference>
<dbReference type="AlphaFoldDB" id="A0A5B6WTK8"/>